<name>D5ZX17_STRV1</name>
<protein>
    <submittedName>
        <fullName evidence="2">Predicted protein</fullName>
    </submittedName>
</protein>
<evidence type="ECO:0000256" key="1">
    <source>
        <dbReference type="SAM" id="MobiDB-lite"/>
    </source>
</evidence>
<dbReference type="Proteomes" id="UP000003824">
    <property type="component" value="Unassembled WGS sequence"/>
</dbReference>
<feature type="region of interest" description="Disordered" evidence="1">
    <location>
        <begin position="1"/>
        <end position="37"/>
    </location>
</feature>
<dbReference type="AlphaFoldDB" id="D5ZX17"/>
<evidence type="ECO:0000313" key="3">
    <source>
        <dbReference type="Proteomes" id="UP000003824"/>
    </source>
</evidence>
<sequence>MAVRGRAGESQNPGAVVQRSDRKGGRHQRSCFRPSGTPGLFVTGGCGKYRVGARNASVADGTPMVIGHCQGPGRHFRRVDRGNDHGGIVEAASGKCPVDGGRREAIRLGACGNTAEPYPSRWTPRHDRQYHYTGVWG</sequence>
<dbReference type="CDD" id="cd00161">
    <property type="entry name" value="beta-trefoil_Ricin-like"/>
    <property type="match status" value="1"/>
</dbReference>
<evidence type="ECO:0000313" key="2">
    <source>
        <dbReference type="EMBL" id="EFE65127.2"/>
    </source>
</evidence>
<dbReference type="EMBL" id="DS999641">
    <property type="protein sequence ID" value="EFE65127.2"/>
    <property type="molecule type" value="Genomic_DNA"/>
</dbReference>
<dbReference type="Gene3D" id="2.80.10.50">
    <property type="match status" value="1"/>
</dbReference>
<organism evidence="2 3">
    <name type="scientific">Streptomyces viridosporus (strain ATCC 14672 / DSM 40746 / JCM 4963 / KCTC 9882 / NRRL B-12104 / FH 1290)</name>
    <name type="common">Streptomyces ghanaensis</name>
    <dbReference type="NCBI Taxonomy" id="566461"/>
    <lineage>
        <taxon>Bacteria</taxon>
        <taxon>Bacillati</taxon>
        <taxon>Actinomycetota</taxon>
        <taxon>Actinomycetes</taxon>
        <taxon>Kitasatosporales</taxon>
        <taxon>Streptomycetaceae</taxon>
        <taxon>Streptomyces</taxon>
    </lineage>
</organism>
<reference evidence="3" key="1">
    <citation type="submission" date="2008-12" db="EMBL/GenBank/DDBJ databases">
        <title>Annotation of Streptomyces ghanaensis ATCC 14672.</title>
        <authorList>
            <consortium name="The Broad Institute Genome Sequencing Platform"/>
            <consortium name="Broad Institute Microbial Sequencing Center"/>
            <person name="Fischbach M."/>
            <person name="Ward D."/>
            <person name="Young S."/>
            <person name="Kodira C.D."/>
            <person name="Zeng Q."/>
            <person name="Koehrsen M."/>
            <person name="Godfrey P."/>
            <person name="Alvarado L."/>
            <person name="Berlin A.M."/>
            <person name="Borenstein D."/>
            <person name="Chen Z."/>
            <person name="Engels R."/>
            <person name="Freedman E."/>
            <person name="Gellesch M."/>
            <person name="Goldberg J."/>
            <person name="Griggs A."/>
            <person name="Gujja S."/>
            <person name="Heiman D.I."/>
            <person name="Hepburn T.A."/>
            <person name="Howarth C."/>
            <person name="Jen D."/>
            <person name="Larson L."/>
            <person name="Lewis B."/>
            <person name="Mehta T."/>
            <person name="Park D."/>
            <person name="Pearson M."/>
            <person name="Roberts A."/>
            <person name="Saif S."/>
            <person name="Shea T.D."/>
            <person name="Shenoy N."/>
            <person name="Sisk P."/>
            <person name="Stolte C."/>
            <person name="Sykes S.N."/>
            <person name="Walk T."/>
            <person name="White J."/>
            <person name="Yandava C."/>
            <person name="Straight P."/>
            <person name="Clardy J."/>
            <person name="Hung D."/>
            <person name="Kolter R."/>
            <person name="Mekalanos J."/>
            <person name="Walker S."/>
            <person name="Walsh C.T."/>
            <person name="Wieland B.L.C."/>
            <person name="Ilzarbe M."/>
            <person name="Galagan J."/>
            <person name="Nusbaum C."/>
            <person name="Birren B."/>
        </authorList>
    </citation>
    <scope>NUCLEOTIDE SEQUENCE [LARGE SCALE GENOMIC DNA]</scope>
    <source>
        <strain evidence="3">ATCC 14672 / DSM 40746 / JCM 4963 / KCTC 9882 / NRRL B-12104 / FH 1290</strain>
    </source>
</reference>
<dbReference type="RefSeq" id="WP_004979249.1">
    <property type="nucleotide sequence ID" value="NZ_DS999641.1"/>
</dbReference>
<gene>
    <name evidence="2" type="ORF">SSFG_00381</name>
</gene>
<proteinExistence type="predicted"/>
<dbReference type="eggNOG" id="COG2133">
    <property type="taxonomic scope" value="Bacteria"/>
</dbReference>
<accession>D5ZX17</accession>